<dbReference type="AlphaFoldDB" id="A0A7C9RBY0"/>
<keyword evidence="5 7" id="KW-1133">Transmembrane helix</keyword>
<evidence type="ECO:0000259" key="8">
    <source>
        <dbReference type="PROSITE" id="PS50928"/>
    </source>
</evidence>
<feature type="transmembrane region" description="Helical" evidence="7">
    <location>
        <begin position="166"/>
        <end position="185"/>
    </location>
</feature>
<dbReference type="EMBL" id="JAAKZG010000018">
    <property type="protein sequence ID" value="NGN44718.1"/>
    <property type="molecule type" value="Genomic_DNA"/>
</dbReference>
<dbReference type="GO" id="GO:0005886">
    <property type="term" value="C:plasma membrane"/>
    <property type="evidence" value="ECO:0007669"/>
    <property type="project" value="UniProtKB-SubCell"/>
</dbReference>
<keyword evidence="2 7" id="KW-0813">Transport</keyword>
<dbReference type="Pfam" id="PF00528">
    <property type="entry name" value="BPD_transp_1"/>
    <property type="match status" value="1"/>
</dbReference>
<dbReference type="PANTHER" id="PTHR43386">
    <property type="entry name" value="OLIGOPEPTIDE TRANSPORT SYSTEM PERMEASE PROTEIN APPC"/>
    <property type="match status" value="1"/>
</dbReference>
<evidence type="ECO:0000256" key="5">
    <source>
        <dbReference type="ARBA" id="ARBA00022989"/>
    </source>
</evidence>
<dbReference type="RefSeq" id="WP_165121090.1">
    <property type="nucleotide sequence ID" value="NZ_JAAKZG010000018.1"/>
</dbReference>
<organism evidence="9 10">
    <name type="scientific">Mesorhizobium zhangyense</name>
    <dbReference type="NCBI Taxonomy" id="1776730"/>
    <lineage>
        <taxon>Bacteria</taxon>
        <taxon>Pseudomonadati</taxon>
        <taxon>Pseudomonadota</taxon>
        <taxon>Alphaproteobacteria</taxon>
        <taxon>Hyphomicrobiales</taxon>
        <taxon>Phyllobacteriaceae</taxon>
        <taxon>Mesorhizobium</taxon>
    </lineage>
</organism>
<keyword evidence="6 7" id="KW-0472">Membrane</keyword>
<feature type="transmembrane region" description="Helical" evidence="7">
    <location>
        <begin position="101"/>
        <end position="129"/>
    </location>
</feature>
<gene>
    <name evidence="9" type="ORF">G6N74_27045</name>
</gene>
<comment type="caution">
    <text evidence="9">The sequence shown here is derived from an EMBL/GenBank/DDBJ whole genome shotgun (WGS) entry which is preliminary data.</text>
</comment>
<dbReference type="InterPro" id="IPR035906">
    <property type="entry name" value="MetI-like_sf"/>
</dbReference>
<comment type="subcellular location">
    <subcellularLocation>
        <location evidence="1 7">Cell membrane</location>
        <topology evidence="1 7">Multi-pass membrane protein</topology>
    </subcellularLocation>
</comment>
<name>A0A7C9RBY0_9HYPH</name>
<keyword evidence="10" id="KW-1185">Reference proteome</keyword>
<dbReference type="CDD" id="cd06261">
    <property type="entry name" value="TM_PBP2"/>
    <property type="match status" value="1"/>
</dbReference>
<comment type="similarity">
    <text evidence="7">Belongs to the binding-protein-dependent transport system permease family.</text>
</comment>
<evidence type="ECO:0000256" key="1">
    <source>
        <dbReference type="ARBA" id="ARBA00004651"/>
    </source>
</evidence>
<sequence length="312" mass="33492">MSNVTLPSAAAPRTFRSSFFRAMRNAPGPTFSALVILALALYAVIVPMFAVNPFELSGMSVLDAFTPPFWMADANPDFPLGADDQGRNLLTAMAYGLRTSIIVGMLSVLIGLVVGGTLGLVAGFVGGRIDALIMRFADVQLAYPALLLAMIIDGASRAVLGNERSAGTAITIVVVSIGIAFWVQYARTIRSSVMIERDQDYVSAARITGRSNIGIIFLHILPNVMAPVLVIATINLGIAIITEATLSFLGIGIPITSPSLGTLIRNGNNFLQSGEWWISIWPCLILVFFVVAVNVLGDHLRDIYNPRLRLRS</sequence>
<dbReference type="PROSITE" id="PS50928">
    <property type="entry name" value="ABC_TM1"/>
    <property type="match status" value="1"/>
</dbReference>
<keyword evidence="3" id="KW-1003">Cell membrane</keyword>
<evidence type="ECO:0000256" key="4">
    <source>
        <dbReference type="ARBA" id="ARBA00022692"/>
    </source>
</evidence>
<accession>A0A7C9RBY0</accession>
<protein>
    <submittedName>
        <fullName evidence="9">ABC transporter permease</fullName>
    </submittedName>
</protein>
<dbReference type="Gene3D" id="1.10.3720.10">
    <property type="entry name" value="MetI-like"/>
    <property type="match status" value="1"/>
</dbReference>
<evidence type="ECO:0000256" key="7">
    <source>
        <dbReference type="RuleBase" id="RU363032"/>
    </source>
</evidence>
<dbReference type="InterPro" id="IPR000515">
    <property type="entry name" value="MetI-like"/>
</dbReference>
<dbReference type="GO" id="GO:0055085">
    <property type="term" value="P:transmembrane transport"/>
    <property type="evidence" value="ECO:0007669"/>
    <property type="project" value="InterPro"/>
</dbReference>
<evidence type="ECO:0000313" key="9">
    <source>
        <dbReference type="EMBL" id="NGN44718.1"/>
    </source>
</evidence>
<evidence type="ECO:0000313" key="10">
    <source>
        <dbReference type="Proteomes" id="UP000481252"/>
    </source>
</evidence>
<feature type="transmembrane region" description="Helical" evidence="7">
    <location>
        <begin position="228"/>
        <end position="256"/>
    </location>
</feature>
<evidence type="ECO:0000256" key="6">
    <source>
        <dbReference type="ARBA" id="ARBA00023136"/>
    </source>
</evidence>
<reference evidence="9 10" key="1">
    <citation type="submission" date="2020-02" db="EMBL/GenBank/DDBJ databases">
        <title>Genome sequence of the type strain CGMCC 1.15528 of Mesorhizobium zhangyense.</title>
        <authorList>
            <person name="Gao J."/>
            <person name="Sun J."/>
        </authorList>
    </citation>
    <scope>NUCLEOTIDE SEQUENCE [LARGE SCALE GENOMIC DNA]</scope>
    <source>
        <strain evidence="9 10">CGMCC 1.15528</strain>
    </source>
</reference>
<evidence type="ECO:0000256" key="2">
    <source>
        <dbReference type="ARBA" id="ARBA00022448"/>
    </source>
</evidence>
<feature type="transmembrane region" description="Helical" evidence="7">
    <location>
        <begin position="276"/>
        <end position="297"/>
    </location>
</feature>
<feature type="transmembrane region" description="Helical" evidence="7">
    <location>
        <begin position="141"/>
        <end position="160"/>
    </location>
</feature>
<dbReference type="Proteomes" id="UP000481252">
    <property type="component" value="Unassembled WGS sequence"/>
</dbReference>
<feature type="transmembrane region" description="Helical" evidence="7">
    <location>
        <begin position="31"/>
        <end position="50"/>
    </location>
</feature>
<dbReference type="InterPro" id="IPR050366">
    <property type="entry name" value="BP-dependent_transpt_permease"/>
</dbReference>
<dbReference type="PANTHER" id="PTHR43386:SF26">
    <property type="entry name" value="ABC TRANSPORTER PERMEASE PROTEIN"/>
    <property type="match status" value="1"/>
</dbReference>
<keyword evidence="4 7" id="KW-0812">Transmembrane</keyword>
<evidence type="ECO:0000256" key="3">
    <source>
        <dbReference type="ARBA" id="ARBA00022475"/>
    </source>
</evidence>
<dbReference type="SUPFAM" id="SSF161098">
    <property type="entry name" value="MetI-like"/>
    <property type="match status" value="1"/>
</dbReference>
<feature type="domain" description="ABC transmembrane type-1" evidence="8">
    <location>
        <begin position="97"/>
        <end position="297"/>
    </location>
</feature>
<proteinExistence type="inferred from homology"/>